<name>A0ABU0INL9_9CAUL</name>
<protein>
    <submittedName>
        <fullName evidence="2">Secreted protein</fullName>
    </submittedName>
</protein>
<comment type="caution">
    <text evidence="2">The sequence shown here is derived from an EMBL/GenBank/DDBJ whole genome shotgun (WGS) entry which is preliminary data.</text>
</comment>
<proteinExistence type="predicted"/>
<dbReference type="Proteomes" id="UP001228905">
    <property type="component" value="Unassembled WGS sequence"/>
</dbReference>
<evidence type="ECO:0000256" key="1">
    <source>
        <dbReference type="SAM" id="Phobius"/>
    </source>
</evidence>
<keyword evidence="1" id="KW-1133">Transmembrane helix</keyword>
<evidence type="ECO:0000313" key="3">
    <source>
        <dbReference type="Proteomes" id="UP001228905"/>
    </source>
</evidence>
<dbReference type="Pfam" id="PF07330">
    <property type="entry name" value="DUF1467"/>
    <property type="match status" value="1"/>
</dbReference>
<dbReference type="EMBL" id="JAUSVS010000001">
    <property type="protein sequence ID" value="MDQ0463006.1"/>
    <property type="molecule type" value="Genomic_DNA"/>
</dbReference>
<dbReference type="RefSeq" id="WP_307346159.1">
    <property type="nucleotide sequence ID" value="NZ_JAUSVS010000001.1"/>
</dbReference>
<feature type="transmembrane region" description="Helical" evidence="1">
    <location>
        <begin position="54"/>
        <end position="76"/>
    </location>
</feature>
<accession>A0ABU0INL9</accession>
<evidence type="ECO:0000313" key="2">
    <source>
        <dbReference type="EMBL" id="MDQ0463006.1"/>
    </source>
</evidence>
<sequence>MGPVTGIAIYLTIWWTALFCILPLGARSHHEMGIDLKDGGDPGAPVNPNLKRKFFTTTWVSAIIFALFWLTIQFHWVTLPQLPANY</sequence>
<feature type="transmembrane region" description="Helical" evidence="1">
    <location>
        <begin position="6"/>
        <end position="26"/>
    </location>
</feature>
<organism evidence="2 3">
    <name type="scientific">Caulobacter ginsengisoli</name>
    <dbReference type="NCBI Taxonomy" id="400775"/>
    <lineage>
        <taxon>Bacteria</taxon>
        <taxon>Pseudomonadati</taxon>
        <taxon>Pseudomonadota</taxon>
        <taxon>Alphaproteobacteria</taxon>
        <taxon>Caulobacterales</taxon>
        <taxon>Caulobacteraceae</taxon>
        <taxon>Caulobacter</taxon>
    </lineage>
</organism>
<keyword evidence="1" id="KW-0812">Transmembrane</keyword>
<dbReference type="InterPro" id="IPR009935">
    <property type="entry name" value="DUF1467"/>
</dbReference>
<gene>
    <name evidence="2" type="ORF">QO010_000754</name>
</gene>
<keyword evidence="1" id="KW-0472">Membrane</keyword>
<keyword evidence="3" id="KW-1185">Reference proteome</keyword>
<reference evidence="2 3" key="1">
    <citation type="submission" date="2023-07" db="EMBL/GenBank/DDBJ databases">
        <title>Genomic Encyclopedia of Type Strains, Phase IV (KMG-IV): sequencing the most valuable type-strain genomes for metagenomic binning, comparative biology and taxonomic classification.</title>
        <authorList>
            <person name="Goeker M."/>
        </authorList>
    </citation>
    <scope>NUCLEOTIDE SEQUENCE [LARGE SCALE GENOMIC DNA]</scope>
    <source>
        <strain evidence="2 3">DSM 18695</strain>
    </source>
</reference>